<feature type="domain" description="Tyr recombinase" evidence="6">
    <location>
        <begin position="198"/>
        <end position="373"/>
    </location>
</feature>
<dbReference type="AlphaFoldDB" id="A0A5B7TSK9"/>
<keyword evidence="3 5" id="KW-0238">DNA-binding</keyword>
<evidence type="ECO:0000313" key="10">
    <source>
        <dbReference type="Proteomes" id="UP000306229"/>
    </source>
</evidence>
<reference evidence="9 10" key="1">
    <citation type="submission" date="2019-05" db="EMBL/GenBank/DDBJ databases">
        <title>Algicella ahnfeltiae gen. nov., sp. nov., a novel marine bacterium of the family Flavobacteriaceae isolated from a red alga.</title>
        <authorList>
            <person name="Nedashkovskaya O.I."/>
            <person name="Kukhlevskiy A.D."/>
            <person name="Kim S.-G."/>
            <person name="Zhukova N.V."/>
            <person name="Mikhailov V.V."/>
        </authorList>
    </citation>
    <scope>NUCLEOTIDE SEQUENCE [LARGE SCALE GENOMIC DNA]</scope>
    <source>
        <strain evidence="9 10">10Alg115</strain>
    </source>
</reference>
<dbReference type="OrthoDB" id="9801717at2"/>
<dbReference type="Gene3D" id="1.10.443.10">
    <property type="entry name" value="Intergrase catalytic core"/>
    <property type="match status" value="1"/>
</dbReference>
<feature type="domain" description="Core-binding (CB)" evidence="7">
    <location>
        <begin position="99"/>
        <end position="181"/>
    </location>
</feature>
<dbReference type="KEGG" id="fbe:FF125_16070"/>
<keyword evidence="4" id="KW-0233">DNA recombination</keyword>
<dbReference type="PANTHER" id="PTHR30349">
    <property type="entry name" value="PHAGE INTEGRASE-RELATED"/>
    <property type="match status" value="1"/>
</dbReference>
<gene>
    <name evidence="8" type="ORF">FF125_11515</name>
    <name evidence="9" type="ORF">FF125_16070</name>
</gene>
<comment type="similarity">
    <text evidence="1">Belongs to the 'phage' integrase family.</text>
</comment>
<dbReference type="GO" id="GO:0015074">
    <property type="term" value="P:DNA integration"/>
    <property type="evidence" value="ECO:0007669"/>
    <property type="project" value="UniProtKB-KW"/>
</dbReference>
<dbReference type="KEGG" id="fbe:FF125_11515"/>
<dbReference type="Proteomes" id="UP000306229">
    <property type="component" value="Chromosome"/>
</dbReference>
<keyword evidence="2" id="KW-0229">DNA integration</keyword>
<dbReference type="EMBL" id="CP040749">
    <property type="protein sequence ID" value="QCX39031.1"/>
    <property type="molecule type" value="Genomic_DNA"/>
</dbReference>
<accession>A0A5B7TSK9</accession>
<dbReference type="PANTHER" id="PTHR30349:SF41">
    <property type="entry name" value="INTEGRASE_RECOMBINASE PROTEIN MJ0367-RELATED"/>
    <property type="match status" value="1"/>
</dbReference>
<dbReference type="InterPro" id="IPR011010">
    <property type="entry name" value="DNA_brk_join_enz"/>
</dbReference>
<evidence type="ECO:0000259" key="6">
    <source>
        <dbReference type="PROSITE" id="PS51898"/>
    </source>
</evidence>
<dbReference type="EMBL" id="CP040749">
    <property type="protein sequence ID" value="QCX39879.1"/>
    <property type="molecule type" value="Genomic_DNA"/>
</dbReference>
<dbReference type="RefSeq" id="WP_138949907.1">
    <property type="nucleotide sequence ID" value="NZ_CP040749.1"/>
</dbReference>
<evidence type="ECO:0000256" key="4">
    <source>
        <dbReference type="ARBA" id="ARBA00023172"/>
    </source>
</evidence>
<name>A0A5B7TSK9_9FLAO</name>
<dbReference type="Gene3D" id="1.10.150.130">
    <property type="match status" value="1"/>
</dbReference>
<dbReference type="InterPro" id="IPR044068">
    <property type="entry name" value="CB"/>
</dbReference>
<dbReference type="GO" id="GO:0003677">
    <property type="term" value="F:DNA binding"/>
    <property type="evidence" value="ECO:0007669"/>
    <property type="project" value="UniProtKB-UniRule"/>
</dbReference>
<dbReference type="InterPro" id="IPR002104">
    <property type="entry name" value="Integrase_catalytic"/>
</dbReference>
<protein>
    <submittedName>
        <fullName evidence="9">Recombinase</fullName>
    </submittedName>
</protein>
<dbReference type="SUPFAM" id="SSF56349">
    <property type="entry name" value="DNA breaking-rejoining enzymes"/>
    <property type="match status" value="1"/>
</dbReference>
<dbReference type="Pfam" id="PF13495">
    <property type="entry name" value="Phage_int_SAM_4"/>
    <property type="match status" value="1"/>
</dbReference>
<dbReference type="InterPro" id="IPR004107">
    <property type="entry name" value="Integrase_SAM-like_N"/>
</dbReference>
<evidence type="ECO:0000256" key="1">
    <source>
        <dbReference type="ARBA" id="ARBA00008857"/>
    </source>
</evidence>
<organism evidence="9 10">
    <name type="scientific">Aureibaculum algae</name>
    <dbReference type="NCBI Taxonomy" id="2584122"/>
    <lineage>
        <taxon>Bacteria</taxon>
        <taxon>Pseudomonadati</taxon>
        <taxon>Bacteroidota</taxon>
        <taxon>Flavobacteriia</taxon>
        <taxon>Flavobacteriales</taxon>
        <taxon>Flavobacteriaceae</taxon>
        <taxon>Aureibaculum</taxon>
    </lineage>
</organism>
<evidence type="ECO:0000256" key="5">
    <source>
        <dbReference type="PROSITE-ProRule" id="PRU01248"/>
    </source>
</evidence>
<evidence type="ECO:0000313" key="9">
    <source>
        <dbReference type="EMBL" id="QCX39879.1"/>
    </source>
</evidence>
<sequence length="374" mass="44117">MEKSITLKHLLIRKQQCIGLQFYTDTVVQALIKELPSPKWSKEFNMVYILNTKQNVNLVFEKFKGVAWINGNYFFQNKTLRNDNVDVDLDWFKKREKKKGYRKCPEEYLKKLELKRYANNTVKNYVSCFESFINHYKDSDLLDLNENDIRDYLQKLIKEKKSNSSINQTINAIKFYYEVVLGMPNRFYTIERPRKEEKLPKVLSKEDVLSVIEQTNNIKHRCIVSLLYSAGLRRSELLNLKVENIDSKRMLIRIEGAKGNKDRYTLLSKTFLKDLRLYYREWKPKIYLFEGPKGNQYSAESVLKIVKRAAKKSGVKMNVTPHVLRHSFATHLLENGTDLRYIQALLGHKNPKTTEIYTHVATNVFLQIKNPLDL</sequence>
<evidence type="ECO:0000259" key="7">
    <source>
        <dbReference type="PROSITE" id="PS51900"/>
    </source>
</evidence>
<dbReference type="InterPro" id="IPR050090">
    <property type="entry name" value="Tyrosine_recombinase_XerCD"/>
</dbReference>
<evidence type="ECO:0000256" key="2">
    <source>
        <dbReference type="ARBA" id="ARBA00022908"/>
    </source>
</evidence>
<dbReference type="NCBIfam" id="NF040815">
    <property type="entry name" value="recomb_XerA_Arch"/>
    <property type="match status" value="1"/>
</dbReference>
<keyword evidence="10" id="KW-1185">Reference proteome</keyword>
<proteinExistence type="inferred from homology"/>
<dbReference type="PROSITE" id="PS51900">
    <property type="entry name" value="CB"/>
    <property type="match status" value="1"/>
</dbReference>
<dbReference type="InterPro" id="IPR010998">
    <property type="entry name" value="Integrase_recombinase_N"/>
</dbReference>
<evidence type="ECO:0000256" key="3">
    <source>
        <dbReference type="ARBA" id="ARBA00023125"/>
    </source>
</evidence>
<evidence type="ECO:0000313" key="8">
    <source>
        <dbReference type="EMBL" id="QCX39031.1"/>
    </source>
</evidence>
<dbReference type="Pfam" id="PF00589">
    <property type="entry name" value="Phage_integrase"/>
    <property type="match status" value="1"/>
</dbReference>
<dbReference type="GO" id="GO:0006310">
    <property type="term" value="P:DNA recombination"/>
    <property type="evidence" value="ECO:0007669"/>
    <property type="project" value="UniProtKB-KW"/>
</dbReference>
<dbReference type="PROSITE" id="PS51898">
    <property type="entry name" value="TYR_RECOMBINASE"/>
    <property type="match status" value="1"/>
</dbReference>
<dbReference type="InterPro" id="IPR013762">
    <property type="entry name" value="Integrase-like_cat_sf"/>
</dbReference>